<reference evidence="10" key="2">
    <citation type="submission" date="2025-08" db="UniProtKB">
        <authorList>
            <consortium name="RefSeq"/>
        </authorList>
    </citation>
    <scope>IDENTIFICATION</scope>
    <source>
        <tissue evidence="10">Etiolated seedlings</tissue>
    </source>
</reference>
<protein>
    <recommendedName>
        <fullName evidence="6">WAT1-related protein</fullName>
    </recommendedName>
</protein>
<keyword evidence="4 6" id="KW-1133">Transmembrane helix</keyword>
<feature type="transmembrane region" description="Helical" evidence="6">
    <location>
        <begin position="72"/>
        <end position="94"/>
    </location>
</feature>
<dbReference type="GeneID" id="101495013"/>
<dbReference type="PaxDb" id="3827-XP_004500563.1"/>
<evidence type="ECO:0000256" key="2">
    <source>
        <dbReference type="ARBA" id="ARBA00007635"/>
    </source>
</evidence>
<sequence>MGAWLRNAKPYLLLLAVQFGSAVMFIFAMDAINKGMSHYVFIVYRNAIAAVTLAPFAFFLERKVRPKMTPRVFSEIMALAFFEIILDQCFALLGMKLTSASFLSAVMNSAPSITFVLAVILKLEHMKIKEVACQAKLIGTAITFGGTLLMALYKGPVVSVVRSSINHATQPQNVDDPTGNRWIIGTCFLLIGCAGFSSFYILQAITLRKYPAEMSLATWVCFIGALQSFVVAFFAERHHSHAWSLGWDTRLFAPAYAGIVTSGVQYYIQGKVIKTMGPVIVTAFNPLRMIIVTALACIILSEQLFLGSIIGAIVVVSGLYLVVWGKSKEYKARNEMPPSPTKENSLQHQQQLPVTAPRNEISDNKTQLVFHAEEQCYNCGPN</sequence>
<feature type="transmembrane region" description="Helical" evidence="6">
    <location>
        <begin position="251"/>
        <end position="268"/>
    </location>
</feature>
<feature type="transmembrane region" description="Helical" evidence="6">
    <location>
        <begin position="133"/>
        <end position="153"/>
    </location>
</feature>
<evidence type="ECO:0000256" key="5">
    <source>
        <dbReference type="ARBA" id="ARBA00023136"/>
    </source>
</evidence>
<organism evidence="9 10">
    <name type="scientific">Cicer arietinum</name>
    <name type="common">Chickpea</name>
    <name type="synonym">Garbanzo</name>
    <dbReference type="NCBI Taxonomy" id="3827"/>
    <lineage>
        <taxon>Eukaryota</taxon>
        <taxon>Viridiplantae</taxon>
        <taxon>Streptophyta</taxon>
        <taxon>Embryophyta</taxon>
        <taxon>Tracheophyta</taxon>
        <taxon>Spermatophyta</taxon>
        <taxon>Magnoliopsida</taxon>
        <taxon>eudicotyledons</taxon>
        <taxon>Gunneridae</taxon>
        <taxon>Pentapetalae</taxon>
        <taxon>rosids</taxon>
        <taxon>fabids</taxon>
        <taxon>Fabales</taxon>
        <taxon>Fabaceae</taxon>
        <taxon>Papilionoideae</taxon>
        <taxon>50 kb inversion clade</taxon>
        <taxon>NPAAA clade</taxon>
        <taxon>Hologalegina</taxon>
        <taxon>IRL clade</taxon>
        <taxon>Cicereae</taxon>
        <taxon>Cicer</taxon>
    </lineage>
</organism>
<feature type="transmembrane region" description="Helical" evidence="6">
    <location>
        <begin position="214"/>
        <end position="235"/>
    </location>
</feature>
<evidence type="ECO:0000259" key="8">
    <source>
        <dbReference type="Pfam" id="PF00892"/>
    </source>
</evidence>
<keyword evidence="5 6" id="KW-0472">Membrane</keyword>
<evidence type="ECO:0000256" key="7">
    <source>
        <dbReference type="SAM" id="MobiDB-lite"/>
    </source>
</evidence>
<dbReference type="InterPro" id="IPR030184">
    <property type="entry name" value="WAT1-related"/>
</dbReference>
<feature type="domain" description="EamA" evidence="8">
    <location>
        <begin position="10"/>
        <end position="150"/>
    </location>
</feature>
<feature type="transmembrane region" description="Helical" evidence="6">
    <location>
        <begin position="280"/>
        <end position="299"/>
    </location>
</feature>
<dbReference type="SUPFAM" id="SSF103481">
    <property type="entry name" value="Multidrug resistance efflux transporter EmrE"/>
    <property type="match status" value="2"/>
</dbReference>
<feature type="transmembrane region" description="Helical" evidence="6">
    <location>
        <begin position="12"/>
        <end position="32"/>
    </location>
</feature>
<evidence type="ECO:0000256" key="3">
    <source>
        <dbReference type="ARBA" id="ARBA00022692"/>
    </source>
</evidence>
<feature type="region of interest" description="Disordered" evidence="7">
    <location>
        <begin position="333"/>
        <end position="353"/>
    </location>
</feature>
<evidence type="ECO:0000256" key="1">
    <source>
        <dbReference type="ARBA" id="ARBA00004141"/>
    </source>
</evidence>
<feature type="transmembrane region" description="Helical" evidence="6">
    <location>
        <begin position="182"/>
        <end position="202"/>
    </location>
</feature>
<dbReference type="AlphaFoldDB" id="A0A1S2Y7B0"/>
<reference evidence="9" key="1">
    <citation type="journal article" date="2013" name="Nat. Biotechnol.">
        <title>Draft genome sequence of chickpea (Cicer arietinum) provides a resource for trait improvement.</title>
        <authorList>
            <person name="Varshney R.K."/>
            <person name="Song C."/>
            <person name="Saxena R.K."/>
            <person name="Azam S."/>
            <person name="Yu S."/>
            <person name="Sharpe A.G."/>
            <person name="Cannon S."/>
            <person name="Baek J."/>
            <person name="Rosen B.D."/>
            <person name="Tar'an B."/>
            <person name="Millan T."/>
            <person name="Zhang X."/>
            <person name="Ramsay L.D."/>
            <person name="Iwata A."/>
            <person name="Wang Y."/>
            <person name="Nelson W."/>
            <person name="Farmer A.D."/>
            <person name="Gaur P.M."/>
            <person name="Soderlund C."/>
            <person name="Penmetsa R.V."/>
            <person name="Xu C."/>
            <person name="Bharti A.K."/>
            <person name="He W."/>
            <person name="Winter P."/>
            <person name="Zhao S."/>
            <person name="Hane J.K."/>
            <person name="Carrasquilla-Garcia N."/>
            <person name="Condie J.A."/>
            <person name="Upadhyaya H.D."/>
            <person name="Luo M.C."/>
            <person name="Thudi M."/>
            <person name="Gowda C.L."/>
            <person name="Singh N.P."/>
            <person name="Lichtenzveig J."/>
            <person name="Gali K.K."/>
            <person name="Rubio J."/>
            <person name="Nadarajan N."/>
            <person name="Dolezel J."/>
            <person name="Bansal K.C."/>
            <person name="Xu X."/>
            <person name="Edwards D."/>
            <person name="Zhang G."/>
            <person name="Kahl G."/>
            <person name="Gil J."/>
            <person name="Singh K.B."/>
            <person name="Datta S.K."/>
            <person name="Jackson S.A."/>
            <person name="Wang J."/>
            <person name="Cook D.R."/>
        </authorList>
    </citation>
    <scope>NUCLEOTIDE SEQUENCE [LARGE SCALE GENOMIC DNA]</scope>
    <source>
        <strain evidence="9">cv. CDC Frontier</strain>
    </source>
</reference>
<comment type="similarity">
    <text evidence="2 6">Belongs to the drug/metabolite transporter (DMT) superfamily. Plant drug/metabolite exporter (P-DME) (TC 2.A.7.4) family.</text>
</comment>
<evidence type="ECO:0000256" key="4">
    <source>
        <dbReference type="ARBA" id="ARBA00022989"/>
    </source>
</evidence>
<comment type="subcellular location">
    <subcellularLocation>
        <location evidence="1 6">Membrane</location>
        <topology evidence="1 6">Multi-pass membrane protein</topology>
    </subcellularLocation>
</comment>
<dbReference type="GO" id="GO:0022857">
    <property type="term" value="F:transmembrane transporter activity"/>
    <property type="evidence" value="ECO:0007669"/>
    <property type="project" value="InterPro"/>
</dbReference>
<feature type="compositionally biased region" description="Polar residues" evidence="7">
    <location>
        <begin position="341"/>
        <end position="353"/>
    </location>
</feature>
<gene>
    <name evidence="10" type="primary">LOC101495013</name>
</gene>
<feature type="transmembrane region" description="Helical" evidence="6">
    <location>
        <begin position="100"/>
        <end position="121"/>
    </location>
</feature>
<feature type="transmembrane region" description="Helical" evidence="6">
    <location>
        <begin position="305"/>
        <end position="323"/>
    </location>
</feature>
<dbReference type="Pfam" id="PF00892">
    <property type="entry name" value="EamA"/>
    <property type="match status" value="2"/>
</dbReference>
<dbReference type="RefSeq" id="XP_004500563.1">
    <property type="nucleotide sequence ID" value="XM_004500506.3"/>
</dbReference>
<accession>A0A1S2Y7B0</accession>
<dbReference type="InterPro" id="IPR037185">
    <property type="entry name" value="EmrE-like"/>
</dbReference>
<evidence type="ECO:0000313" key="10">
    <source>
        <dbReference type="RefSeq" id="XP_004500563.1"/>
    </source>
</evidence>
<evidence type="ECO:0000313" key="9">
    <source>
        <dbReference type="Proteomes" id="UP000087171"/>
    </source>
</evidence>
<dbReference type="InterPro" id="IPR000620">
    <property type="entry name" value="EamA_dom"/>
</dbReference>
<dbReference type="OrthoDB" id="1414412at2759"/>
<proteinExistence type="inferred from homology"/>
<keyword evidence="3 6" id="KW-0812">Transmembrane</keyword>
<name>A0A1S2Y7B0_CICAR</name>
<dbReference type="KEGG" id="cam:101495013"/>
<keyword evidence="9" id="KW-1185">Reference proteome</keyword>
<feature type="domain" description="EamA" evidence="8">
    <location>
        <begin position="184"/>
        <end position="323"/>
    </location>
</feature>
<dbReference type="GO" id="GO:0016020">
    <property type="term" value="C:membrane"/>
    <property type="evidence" value="ECO:0007669"/>
    <property type="project" value="UniProtKB-SubCell"/>
</dbReference>
<dbReference type="Proteomes" id="UP000087171">
    <property type="component" value="Chromosome Ca5"/>
</dbReference>
<evidence type="ECO:0000256" key="6">
    <source>
        <dbReference type="RuleBase" id="RU363077"/>
    </source>
</evidence>
<dbReference type="eggNOG" id="ENOG502QV8F">
    <property type="taxonomic scope" value="Eukaryota"/>
</dbReference>
<feature type="transmembrane region" description="Helical" evidence="6">
    <location>
        <begin position="38"/>
        <end position="60"/>
    </location>
</feature>
<dbReference type="PANTHER" id="PTHR31218">
    <property type="entry name" value="WAT1-RELATED PROTEIN"/>
    <property type="match status" value="1"/>
</dbReference>